<dbReference type="AlphaFoldDB" id="A0A7I8DA12"/>
<dbReference type="RefSeq" id="WP_090264930.1">
    <property type="nucleotide sequence ID" value="NZ_BAABYT010000001.1"/>
</dbReference>
<dbReference type="PANTHER" id="PTHR31689:SF0">
    <property type="entry name" value="DIAMINOPIMELATE EPIMERASE"/>
    <property type="match status" value="1"/>
</dbReference>
<comment type="pathway">
    <text evidence="1 8">Amino-acid biosynthesis; L-lysine biosynthesis via DAP pathway; DL-2,6-diaminopimelate from LL-2,6-diaminopimelate: step 1/1.</text>
</comment>
<proteinExistence type="inferred from homology"/>
<evidence type="ECO:0000256" key="1">
    <source>
        <dbReference type="ARBA" id="ARBA00005196"/>
    </source>
</evidence>
<feature type="site" description="Could be important to modulate the pK values of the two catalytic cysteine residues" evidence="8">
    <location>
        <position position="164"/>
    </location>
</feature>
<dbReference type="EC" id="5.1.1.7" evidence="3 8"/>
<dbReference type="GO" id="GO:0009089">
    <property type="term" value="P:lysine biosynthetic process via diaminopimelate"/>
    <property type="evidence" value="ECO:0007669"/>
    <property type="project" value="UniProtKB-UniRule"/>
</dbReference>
<sequence length="279" mass="30653">MKLKFTKMHGCGNDYIYFDCFDQTVEHPESLAVKLSDRHFGIGGDGIVLICPSRTADARMRMFNLDGSEGNMCGNAIRCVGKYLYDVRGIHKTRLSIETRSGVKSLDLTVQDGQATLVQVDMGVPQLSPDQIPVLLEGDKIVDHPITVDGSPYRITCVSMGNPHCVVFCDEVEHLPLSSIGPQFEQHPLFPQRVNTEFVHVIDPHTIQMRVWERGSGETFACGTGACASVVACVLNGLCPMDEDIRVLLRGGTLTIRYTKKGVFMTGTATKVFDGTVQV</sequence>
<comment type="caution">
    <text evidence="8">Lacks conserved residue(s) required for the propagation of feature annotation.</text>
</comment>
<dbReference type="Proteomes" id="UP000593890">
    <property type="component" value="Chromosome"/>
</dbReference>
<dbReference type="PANTHER" id="PTHR31689">
    <property type="entry name" value="DIAMINOPIMELATE EPIMERASE, CHLOROPLASTIC"/>
    <property type="match status" value="1"/>
</dbReference>
<evidence type="ECO:0000256" key="8">
    <source>
        <dbReference type="HAMAP-Rule" id="MF_00197"/>
    </source>
</evidence>
<feature type="active site" evidence="9">
    <location>
        <position position="73"/>
    </location>
</feature>
<feature type="binding site" evidence="8">
    <location>
        <position position="13"/>
    </location>
    <ligand>
        <name>substrate</name>
    </ligand>
</feature>
<dbReference type="UniPathway" id="UPA00034">
    <property type="reaction ID" value="UER00025"/>
</dbReference>
<evidence type="ECO:0000256" key="2">
    <source>
        <dbReference type="ARBA" id="ARBA00010219"/>
    </source>
</evidence>
<comment type="subunit">
    <text evidence="8">Homodimer.</text>
</comment>
<evidence type="ECO:0000256" key="4">
    <source>
        <dbReference type="ARBA" id="ARBA00022605"/>
    </source>
</evidence>
<organism evidence="10 11">
    <name type="scientific">Solibaculum mannosilyticum</name>
    <dbReference type="NCBI Taxonomy" id="2780922"/>
    <lineage>
        <taxon>Bacteria</taxon>
        <taxon>Bacillati</taxon>
        <taxon>Bacillota</taxon>
        <taxon>Clostridia</taxon>
        <taxon>Eubacteriales</taxon>
        <taxon>Oscillospiraceae</taxon>
        <taxon>Solibaculum</taxon>
    </lineage>
</organism>
<evidence type="ECO:0000313" key="11">
    <source>
        <dbReference type="Proteomes" id="UP000593890"/>
    </source>
</evidence>
<dbReference type="InterPro" id="IPR018510">
    <property type="entry name" value="DAP_epimerase_AS"/>
</dbReference>
<keyword evidence="4 8" id="KW-0028">Amino-acid biosynthesis</keyword>
<keyword evidence="11" id="KW-1185">Reference proteome</keyword>
<dbReference type="SUPFAM" id="SSF54506">
    <property type="entry name" value="Diaminopimelate epimerase-like"/>
    <property type="match status" value="1"/>
</dbReference>
<dbReference type="HAMAP" id="MF_00197">
    <property type="entry name" value="DAP_epimerase"/>
    <property type="match status" value="1"/>
</dbReference>
<accession>A0A7I8DA12</accession>
<evidence type="ECO:0000256" key="7">
    <source>
        <dbReference type="ARBA" id="ARBA00051712"/>
    </source>
</evidence>
<dbReference type="InterPro" id="IPR001653">
    <property type="entry name" value="DAP_epimerase_DapF"/>
</dbReference>
<dbReference type="Gene3D" id="3.10.310.10">
    <property type="entry name" value="Diaminopimelate Epimerase, Chain A, domain 1"/>
    <property type="match status" value="2"/>
</dbReference>
<feature type="binding site" evidence="8">
    <location>
        <position position="195"/>
    </location>
    <ligand>
        <name>substrate</name>
    </ligand>
</feature>
<dbReference type="GO" id="GO:0005829">
    <property type="term" value="C:cytosol"/>
    <property type="evidence" value="ECO:0007669"/>
    <property type="project" value="TreeGrafter"/>
</dbReference>
<keyword evidence="6 8" id="KW-0413">Isomerase</keyword>
<feature type="active site" description="Proton acceptor" evidence="8">
    <location>
        <position position="222"/>
    </location>
</feature>
<comment type="similarity">
    <text evidence="2 8">Belongs to the diaminopimelate epimerase family.</text>
</comment>
<feature type="active site" description="Proton donor" evidence="8">
    <location>
        <position position="73"/>
    </location>
</feature>
<feature type="binding site" evidence="8">
    <location>
        <begin position="223"/>
        <end position="224"/>
    </location>
    <ligand>
        <name>substrate</name>
    </ligand>
</feature>
<feature type="binding site" evidence="8">
    <location>
        <begin position="213"/>
        <end position="214"/>
    </location>
    <ligand>
        <name>substrate</name>
    </ligand>
</feature>
<dbReference type="NCBIfam" id="TIGR00652">
    <property type="entry name" value="DapF"/>
    <property type="match status" value="1"/>
</dbReference>
<gene>
    <name evidence="8 10" type="primary">dapF</name>
    <name evidence="10" type="ORF">C12CBH8_20730</name>
</gene>
<comment type="subcellular location">
    <subcellularLocation>
        <location evidence="8">Cytoplasm</location>
    </subcellularLocation>
</comment>
<dbReference type="PROSITE" id="PS01326">
    <property type="entry name" value="DAP_EPIMERASE"/>
    <property type="match status" value="1"/>
</dbReference>
<feature type="binding site" evidence="8">
    <location>
        <position position="162"/>
    </location>
    <ligand>
        <name>substrate</name>
    </ligand>
</feature>
<dbReference type="GO" id="GO:0008837">
    <property type="term" value="F:diaminopimelate epimerase activity"/>
    <property type="evidence" value="ECO:0007669"/>
    <property type="project" value="UniProtKB-UniRule"/>
</dbReference>
<evidence type="ECO:0000256" key="9">
    <source>
        <dbReference type="PROSITE-ProRule" id="PRU10125"/>
    </source>
</evidence>
<dbReference type="KEGG" id="sman:C12CBH8_20730"/>
<dbReference type="EMBL" id="AP023321">
    <property type="protein sequence ID" value="BCI61434.1"/>
    <property type="molecule type" value="Genomic_DNA"/>
</dbReference>
<keyword evidence="8" id="KW-0963">Cytoplasm</keyword>
<evidence type="ECO:0000256" key="6">
    <source>
        <dbReference type="ARBA" id="ARBA00023235"/>
    </source>
</evidence>
<keyword evidence="5 8" id="KW-0457">Lysine biosynthesis</keyword>
<reference evidence="11" key="1">
    <citation type="submission" date="2020-07" db="EMBL/GenBank/DDBJ databases">
        <title>Complete genome sequencing of Clostridia bacterium strain 12CBH8.</title>
        <authorList>
            <person name="Sakamoto M."/>
            <person name="Murakami T."/>
            <person name="Mori H."/>
        </authorList>
    </citation>
    <scope>NUCLEOTIDE SEQUENCE [LARGE SCALE GENOMIC DNA]</scope>
    <source>
        <strain evidence="11">12CBH8</strain>
    </source>
</reference>
<evidence type="ECO:0000256" key="5">
    <source>
        <dbReference type="ARBA" id="ARBA00023154"/>
    </source>
</evidence>
<evidence type="ECO:0000313" key="10">
    <source>
        <dbReference type="EMBL" id="BCI61434.1"/>
    </source>
</evidence>
<comment type="catalytic activity">
    <reaction evidence="7 8">
        <text>(2S,6S)-2,6-diaminopimelate = meso-2,6-diaminopimelate</text>
        <dbReference type="Rhea" id="RHEA:15393"/>
        <dbReference type="ChEBI" id="CHEBI:57609"/>
        <dbReference type="ChEBI" id="CHEBI:57791"/>
        <dbReference type="EC" id="5.1.1.7"/>
    </reaction>
</comment>
<feature type="binding site" evidence="8">
    <location>
        <position position="64"/>
    </location>
    <ligand>
        <name>substrate</name>
    </ligand>
</feature>
<evidence type="ECO:0000256" key="3">
    <source>
        <dbReference type="ARBA" id="ARBA00013080"/>
    </source>
</evidence>
<feature type="site" description="Could be important to modulate the pK values of the two catalytic cysteine residues" evidence="8">
    <location>
        <position position="213"/>
    </location>
</feature>
<dbReference type="Pfam" id="PF01678">
    <property type="entry name" value="DAP_epimerase"/>
    <property type="match status" value="2"/>
</dbReference>
<feature type="binding site" evidence="8">
    <location>
        <begin position="74"/>
        <end position="75"/>
    </location>
    <ligand>
        <name>substrate</name>
    </ligand>
</feature>
<name>A0A7I8DA12_9FIRM</name>
<protein>
    <recommendedName>
        <fullName evidence="3 8">Diaminopimelate epimerase</fullName>
        <shortName evidence="8">DAP epimerase</shortName>
        <ecNumber evidence="3 8">5.1.1.7</ecNumber>
    </recommendedName>
    <alternativeName>
        <fullName evidence="8">PLP-independent amino acid racemase</fullName>
    </alternativeName>
</protein>
<comment type="function">
    <text evidence="8">Catalyzes the stereoinversion of LL-2,6-diaminopimelate (L,L-DAP) to meso-diaminopimelate (meso-DAP), a precursor of L-lysine and an essential component of the bacterial peptidoglycan.</text>
</comment>